<organism evidence="4 5">
    <name type="scientific">Streptomyces xanthophaeus</name>
    <dbReference type="NCBI Taxonomy" id="67385"/>
    <lineage>
        <taxon>Bacteria</taxon>
        <taxon>Bacillati</taxon>
        <taxon>Actinomycetota</taxon>
        <taxon>Actinomycetes</taxon>
        <taxon>Kitasatosporales</taxon>
        <taxon>Streptomycetaceae</taxon>
        <taxon>Streptomyces</taxon>
    </lineage>
</organism>
<dbReference type="InterPro" id="IPR020845">
    <property type="entry name" value="AMP-binding_CS"/>
</dbReference>
<dbReference type="Proteomes" id="UP000600026">
    <property type="component" value="Unassembled WGS sequence"/>
</dbReference>
<comment type="caution">
    <text evidence="4">The sequence shown here is derived from an EMBL/GenBank/DDBJ whole genome shotgun (WGS) entry which is preliminary data.</text>
</comment>
<dbReference type="GO" id="GO:0017000">
    <property type="term" value="P:antibiotic biosynthetic process"/>
    <property type="evidence" value="ECO:0007669"/>
    <property type="project" value="UniProtKB-ARBA"/>
</dbReference>
<dbReference type="NCBIfam" id="TIGR01733">
    <property type="entry name" value="AA-adenyl-dom"/>
    <property type="match status" value="1"/>
</dbReference>
<dbReference type="InterPro" id="IPR025110">
    <property type="entry name" value="AMP-bd_C"/>
</dbReference>
<dbReference type="InterPro" id="IPR036736">
    <property type="entry name" value="ACP-like_sf"/>
</dbReference>
<dbReference type="GO" id="GO:0031177">
    <property type="term" value="F:phosphopantetheine binding"/>
    <property type="evidence" value="ECO:0007669"/>
    <property type="project" value="InterPro"/>
</dbReference>
<dbReference type="PROSITE" id="PS00455">
    <property type="entry name" value="AMP_BINDING"/>
    <property type="match status" value="1"/>
</dbReference>
<evidence type="ECO:0000313" key="5">
    <source>
        <dbReference type="Proteomes" id="UP000600026"/>
    </source>
</evidence>
<accession>A0A919GT81</accession>
<evidence type="ECO:0000256" key="2">
    <source>
        <dbReference type="ARBA" id="ARBA00022553"/>
    </source>
</evidence>
<dbReference type="InterPro" id="IPR020806">
    <property type="entry name" value="PKS_PP-bd"/>
</dbReference>
<dbReference type="Gene3D" id="1.10.1200.10">
    <property type="entry name" value="ACP-like"/>
    <property type="match status" value="1"/>
</dbReference>
<evidence type="ECO:0000259" key="3">
    <source>
        <dbReference type="PROSITE" id="PS50075"/>
    </source>
</evidence>
<dbReference type="CDD" id="cd12117">
    <property type="entry name" value="A_NRPS_Srf_like"/>
    <property type="match status" value="1"/>
</dbReference>
<dbReference type="Pfam" id="PF00501">
    <property type="entry name" value="AMP-binding"/>
    <property type="match status" value="1"/>
</dbReference>
<dbReference type="FunFam" id="3.40.50.980:FF:000001">
    <property type="entry name" value="Non-ribosomal peptide synthetase"/>
    <property type="match status" value="1"/>
</dbReference>
<dbReference type="SMART" id="SM00823">
    <property type="entry name" value="PKS_PP"/>
    <property type="match status" value="1"/>
</dbReference>
<dbReference type="InterPro" id="IPR009081">
    <property type="entry name" value="PP-bd_ACP"/>
</dbReference>
<dbReference type="InterPro" id="IPR000873">
    <property type="entry name" value="AMP-dep_synth/lig_dom"/>
</dbReference>
<dbReference type="Pfam" id="PF13193">
    <property type="entry name" value="AMP-binding_C"/>
    <property type="match status" value="1"/>
</dbReference>
<name>A0A919GT81_9ACTN</name>
<dbReference type="InterPro" id="IPR042099">
    <property type="entry name" value="ANL_N_sf"/>
</dbReference>
<dbReference type="PANTHER" id="PTHR45527">
    <property type="entry name" value="NONRIBOSOMAL PEPTIDE SYNTHETASE"/>
    <property type="match status" value="1"/>
</dbReference>
<dbReference type="SUPFAM" id="SSF56801">
    <property type="entry name" value="Acetyl-CoA synthetase-like"/>
    <property type="match status" value="1"/>
</dbReference>
<reference evidence="4" key="1">
    <citation type="submission" date="2020-09" db="EMBL/GenBank/DDBJ databases">
        <title>Whole genome shotgun sequence of Streptomyces xanthophaeus NBRC 12829.</title>
        <authorList>
            <person name="Komaki H."/>
            <person name="Tamura T."/>
        </authorList>
    </citation>
    <scope>NUCLEOTIDE SEQUENCE</scope>
    <source>
        <strain evidence="4">NBRC 12829</strain>
    </source>
</reference>
<keyword evidence="1" id="KW-0596">Phosphopantetheine</keyword>
<dbReference type="GO" id="GO:0044550">
    <property type="term" value="P:secondary metabolite biosynthetic process"/>
    <property type="evidence" value="ECO:0007669"/>
    <property type="project" value="TreeGrafter"/>
</dbReference>
<dbReference type="InterPro" id="IPR010071">
    <property type="entry name" value="AA_adenyl_dom"/>
</dbReference>
<feature type="domain" description="Carrier" evidence="3">
    <location>
        <begin position="522"/>
        <end position="597"/>
    </location>
</feature>
<dbReference type="Gene3D" id="3.30.300.30">
    <property type="match status" value="1"/>
</dbReference>
<gene>
    <name evidence="4" type="ORF">Sxan_15720</name>
</gene>
<evidence type="ECO:0000256" key="1">
    <source>
        <dbReference type="ARBA" id="ARBA00022450"/>
    </source>
</evidence>
<evidence type="ECO:0000313" key="4">
    <source>
        <dbReference type="EMBL" id="GHI84208.1"/>
    </source>
</evidence>
<dbReference type="Gene3D" id="3.40.50.12780">
    <property type="entry name" value="N-terminal domain of ligase-like"/>
    <property type="match status" value="1"/>
</dbReference>
<sequence>MIDVQQPLQQTELTAHCLHDMFAAHAAADPGAPAVVQDGQTLSYGELLDRARRLAAHLRDRGVGPDTVVGLHVERSLDMIVGMLGILEAGGAYLPLRTDDPAERVTGILADSGALAVITSAATHERLAAFGDARVRADAAYPPVADGASAGPRPTAENLAYVIYTSGTTGAPKGVAVPHRAAARIVRPGGYADFGPGVTFLQTCPLSFDAHVLEVWGSLANGGRLVLHPDTRVSAESVMSAVRAHAVTSLWLTPTVFNQVVDDGLFADSGLHQVVVGGEVVSTAHLARAMRTTDIRFSNGYGPTEAGVFTCCRVFEASDLAHSPPPVGAPLPGTEVWVVDAAGKVLPEGELGELYIGGDALAHGYHGRPDLTEAAFVPHPFGGAPGERVYRSGDLARMLPGGLVQVIGRIDSQVKIRGNRVELTEVESALLEEPQVRQAAVVDRQQGSERILAAYVVPAEGAAPTVAELRGGLARRLPDYMIPSELFRLDRIPLTGNGKADRAALRQSTDGTRLELGVAFRPAATDLEGALGAIWADVLKTRHIGVDDNYFDLGGTSISIKQAHQRIQQELGVRLSLVSMFEYPTVRLLAGAIANSEVEKK</sequence>
<dbReference type="InterPro" id="IPR045851">
    <property type="entry name" value="AMP-bd_C_sf"/>
</dbReference>
<dbReference type="AlphaFoldDB" id="A0A919GT81"/>
<dbReference type="GO" id="GO:0043041">
    <property type="term" value="P:amino acid activation for nonribosomal peptide biosynthetic process"/>
    <property type="evidence" value="ECO:0007669"/>
    <property type="project" value="TreeGrafter"/>
</dbReference>
<dbReference type="PROSITE" id="PS50075">
    <property type="entry name" value="CARRIER"/>
    <property type="match status" value="1"/>
</dbReference>
<protein>
    <recommendedName>
        <fullName evidence="3">Carrier domain-containing protein</fullName>
    </recommendedName>
</protein>
<proteinExistence type="predicted"/>
<dbReference type="GO" id="GO:0005737">
    <property type="term" value="C:cytoplasm"/>
    <property type="evidence" value="ECO:0007669"/>
    <property type="project" value="TreeGrafter"/>
</dbReference>
<keyword evidence="2" id="KW-0597">Phosphoprotein</keyword>
<dbReference type="PANTHER" id="PTHR45527:SF1">
    <property type="entry name" value="FATTY ACID SYNTHASE"/>
    <property type="match status" value="1"/>
</dbReference>
<dbReference type="Pfam" id="PF00550">
    <property type="entry name" value="PP-binding"/>
    <property type="match status" value="1"/>
</dbReference>
<dbReference type="OrthoDB" id="2472181at2"/>
<dbReference type="SUPFAM" id="SSF47336">
    <property type="entry name" value="ACP-like"/>
    <property type="match status" value="1"/>
</dbReference>
<dbReference type="EMBL" id="BNEE01000004">
    <property type="protein sequence ID" value="GHI84208.1"/>
    <property type="molecule type" value="Genomic_DNA"/>
</dbReference>
<dbReference type="RefSeq" id="WP_051902620.1">
    <property type="nucleotide sequence ID" value="NZ_BNEE01000004.1"/>
</dbReference>
<keyword evidence="5" id="KW-1185">Reference proteome</keyword>